<dbReference type="Proteomes" id="UP001363151">
    <property type="component" value="Unassembled WGS sequence"/>
</dbReference>
<sequence>MAVRVGALLGLLCAFGAARQSPYEPAQEGWDFSIGTYWMQMDEDFFAKYDLDETGEIEFDELREELVQDIMNPYMEYTKDKPMDNVVPKA</sequence>
<proteinExistence type="predicted"/>
<gene>
    <name evidence="3" type="ORF">SO694_000890129</name>
</gene>
<feature type="chain" id="PRO_5046026665" description="EF-hand domain-containing protein" evidence="1">
    <location>
        <begin position="19"/>
        <end position="90"/>
    </location>
</feature>
<dbReference type="InterPro" id="IPR018247">
    <property type="entry name" value="EF_Hand_1_Ca_BS"/>
</dbReference>
<dbReference type="PROSITE" id="PS50222">
    <property type="entry name" value="EF_HAND_2"/>
    <property type="match status" value="1"/>
</dbReference>
<accession>A0ABR1FIZ8</accession>
<keyword evidence="4" id="KW-1185">Reference proteome</keyword>
<evidence type="ECO:0000313" key="4">
    <source>
        <dbReference type="Proteomes" id="UP001363151"/>
    </source>
</evidence>
<dbReference type="EMBL" id="JBBJCI010000374">
    <property type="protein sequence ID" value="KAK7231780.1"/>
    <property type="molecule type" value="Genomic_DNA"/>
</dbReference>
<comment type="caution">
    <text evidence="3">The sequence shown here is derived from an EMBL/GenBank/DDBJ whole genome shotgun (WGS) entry which is preliminary data.</text>
</comment>
<evidence type="ECO:0000259" key="2">
    <source>
        <dbReference type="PROSITE" id="PS50222"/>
    </source>
</evidence>
<name>A0ABR1FIZ8_AURAN</name>
<feature type="domain" description="EF-hand" evidence="2">
    <location>
        <begin position="37"/>
        <end position="72"/>
    </location>
</feature>
<organism evidence="3 4">
    <name type="scientific">Aureococcus anophagefferens</name>
    <name type="common">Harmful bloom alga</name>
    <dbReference type="NCBI Taxonomy" id="44056"/>
    <lineage>
        <taxon>Eukaryota</taxon>
        <taxon>Sar</taxon>
        <taxon>Stramenopiles</taxon>
        <taxon>Ochrophyta</taxon>
        <taxon>Pelagophyceae</taxon>
        <taxon>Pelagomonadales</taxon>
        <taxon>Pelagomonadaceae</taxon>
        <taxon>Aureococcus</taxon>
    </lineage>
</organism>
<evidence type="ECO:0000256" key="1">
    <source>
        <dbReference type="SAM" id="SignalP"/>
    </source>
</evidence>
<dbReference type="PROSITE" id="PS00018">
    <property type="entry name" value="EF_HAND_1"/>
    <property type="match status" value="1"/>
</dbReference>
<evidence type="ECO:0000313" key="3">
    <source>
        <dbReference type="EMBL" id="KAK7231780.1"/>
    </source>
</evidence>
<dbReference type="InterPro" id="IPR002048">
    <property type="entry name" value="EF_hand_dom"/>
</dbReference>
<keyword evidence="1" id="KW-0732">Signal</keyword>
<reference evidence="3 4" key="1">
    <citation type="submission" date="2024-03" db="EMBL/GenBank/DDBJ databases">
        <title>Aureococcus anophagefferens CCMP1851 and Kratosvirus quantuckense: Draft genome of a second virus-susceptible host strain in the model system.</title>
        <authorList>
            <person name="Chase E."/>
            <person name="Truchon A.R."/>
            <person name="Schepens W."/>
            <person name="Wilhelm S.W."/>
        </authorList>
    </citation>
    <scope>NUCLEOTIDE SEQUENCE [LARGE SCALE GENOMIC DNA]</scope>
    <source>
        <strain evidence="3 4">CCMP1851</strain>
    </source>
</reference>
<protein>
    <recommendedName>
        <fullName evidence="2">EF-hand domain-containing protein</fullName>
    </recommendedName>
</protein>
<feature type="signal peptide" evidence="1">
    <location>
        <begin position="1"/>
        <end position="18"/>
    </location>
</feature>